<organism evidence="1 2">
    <name type="scientific">Pyrodictium abyssi</name>
    <dbReference type="NCBI Taxonomy" id="54256"/>
    <lineage>
        <taxon>Archaea</taxon>
        <taxon>Thermoproteota</taxon>
        <taxon>Thermoprotei</taxon>
        <taxon>Desulfurococcales</taxon>
        <taxon>Pyrodictiaceae</taxon>
        <taxon>Pyrodictium</taxon>
    </lineage>
</organism>
<evidence type="ECO:0000313" key="1">
    <source>
        <dbReference type="EMBL" id="BES82364.1"/>
    </source>
</evidence>
<dbReference type="Proteomes" id="UP001341135">
    <property type="component" value="Chromosome"/>
</dbReference>
<reference evidence="1 2" key="1">
    <citation type="submission" date="2023-09" db="EMBL/GenBank/DDBJ databases">
        <title>Pyrofollis japonicus gen. nov. sp. nov., a novel member of the family Pyrodictiaceae isolated from the Iheya North hydrothermal field.</title>
        <authorList>
            <person name="Miyazaki U."/>
            <person name="Sanari M."/>
            <person name="Tame A."/>
            <person name="Kitajima M."/>
            <person name="Okamoto A."/>
            <person name="Sawayama S."/>
            <person name="Miyazaki J."/>
            <person name="Takai K."/>
            <person name="Nakagawa S."/>
        </authorList>
    </citation>
    <scope>NUCLEOTIDE SEQUENCE [LARGE SCALE GENOMIC DNA]</scope>
    <source>
        <strain evidence="1 2">AV2</strain>
    </source>
</reference>
<evidence type="ECO:0000313" key="2">
    <source>
        <dbReference type="Proteomes" id="UP001341135"/>
    </source>
</evidence>
<protein>
    <submittedName>
        <fullName evidence="1">Uncharacterized protein</fullName>
    </submittedName>
</protein>
<proteinExistence type="predicted"/>
<dbReference type="GeneID" id="89289935"/>
<keyword evidence="2" id="KW-1185">Reference proteome</keyword>
<gene>
    <name evidence="1" type="ORF">PABY_19310</name>
</gene>
<dbReference type="EMBL" id="AP028907">
    <property type="protein sequence ID" value="BES82364.1"/>
    <property type="molecule type" value="Genomic_DNA"/>
</dbReference>
<sequence length="1384" mass="147268">MNTRIASIITLALLLAPIIAPLTATKAAAETIAVEVSATKLNYNIILLKIKNLPSDKYPAVLVTPYDASGNPLTNEPYTLIAGYVGGNEWHVFIALNETFKYGVFGFDYANTSSTKINATDGTNYYDYDMNKVGKVAFYITSNLTDSLSRTSPILAIDGKKVINITNIYEVGGGSNNFFDTSNITKAWPLVNALYVSGADSIKVTVDAGDLGSQTVTIDLGPSAAELQTTGYLDIAPEKSVEFKMSDPTLLADPTATDSLTYTNSSVGVTISTAGTKVTPIFNMTADGSAAMKAAAMEAGAGDLANGLNDINITVQLINVTTWAALYVNATKVPENATIFVKLGISAINGTAGTWYNRTVYVVLTNSTNEFKVFNWTSTLTGSSWINVTINSVKVTFIPAKVAANINGFENAVKYKTELGAINVTYTPEQYAFIDSVSEDSGVLVAKLYMPGRDEVPSYDFLVQDNVAVSGAPVVLRMTEGAGAGEGSVEVDAFIRLQTGTITVPSTVKPGDSFTISVEDIDAAAVTVNVTLYDKNDNKLASELVTLDSGSTAGQFSKTLKILLPKTSSAASIDTTNGIIYVNGSVAKIVSTYTDKYAVDSTQVERSAATSVKFHPVSVSLPNTAGKDAVVTMTLSSGNLNLDAAAKEFLYIEIPSGQNYAEIRYGGTNGLTVAKVYIKKNDALITSTDLEKVFIVRSFYESDVNTGTYNIQLYLNQLGLANGNKIEVDVYDTLNDQWYNNTIEITAVQGTVKVYAEDANGNKIPVDSIPIAAANGADVSVVYKVEVDDSDANTYASKPDTVTLFFYFLRQGESSATPQKVTIAETDINTGVFEGTLNITYFSDGTVNITIEGKNITLTRSDMPYGKLVIMYNDTSVNKNVTIELQVKSPESATLAIEPTIVDKLTDNVTIVLYEPDLDTIPGAGNDALPSGLTFSLSAEGSTKTSLTVKEITDAGYKFKEVESGKFKLEIPAKALLELIYGSGKASEGIGKLITIGYTDPVAKGSVRGSIVTVSSSDSFKVSSHTAEVTVTPEKVSPYGKIKIVVYDPDLAGVAAGYVLNKTSIADSRLLASSSKAAQDTLTKAIAYVYPGSATGTSDNGTFVFELQLSDTLVNPVDSVVIVYKDLVDANGQEKVISKIVNVYTETGSIEVPEQAQPNSVVEIKVKDFDANKDSNSVDTIWVIVYSDALNIRKNITLVETGPDTGVFSNLIRLSDNPADIGKTNTIYAPAGSTVYVEYVDKLGANGEENVEVKGSFKVTGAAVAGRPLMPDTTKVAVKDPMTGETISKVKPGKQAMIVIPVENTAAEDVQVYVIVQVYKDGVPVAFNAGVSVVKAGSVVNVPAMTPVLTEPGTYTVKVLLWKDLTTMEPLAEKTVELSIEVGQ</sequence>
<dbReference type="RefSeq" id="WP_338249616.1">
    <property type="nucleotide sequence ID" value="NZ_AP028907.1"/>
</dbReference>
<name>A0ABM8IXX2_9CREN</name>
<accession>A0ABM8IXX2</accession>